<proteinExistence type="predicted"/>
<keyword evidence="2" id="KW-0472">Membrane</keyword>
<evidence type="ECO:0000256" key="2">
    <source>
        <dbReference type="SAM" id="Phobius"/>
    </source>
</evidence>
<dbReference type="Proteomes" id="UP000199533">
    <property type="component" value="Unassembled WGS sequence"/>
</dbReference>
<dbReference type="InterPro" id="IPR014345">
    <property type="entry name" value="XrtA_polysacc_chain"/>
</dbReference>
<dbReference type="EMBL" id="FOSP01000028">
    <property type="protein sequence ID" value="SFL04307.1"/>
    <property type="molecule type" value="Genomic_DNA"/>
</dbReference>
<feature type="coiled-coil region" evidence="1">
    <location>
        <begin position="169"/>
        <end position="239"/>
    </location>
</feature>
<sequence length="526" mass="59747">MDELITQLYVYVKGIWKYRLIAVIVAWVVAIAGWVVVLKLPDDYEASARIYVDTQSIIRPLMEGMTVSPNVQQKISIMGRTIISRPNVERIVRMVDLDLQIANETEKERLVTKLMKEIKLGATATGDNIFTITYSNDNPVLARDVVQSLLTIFVEEGLDGKKDDSSSALRFIDQQIAAYEEKLIAAENALTEYKQRNIGLLPGQRGDYYTQLLKADEDMKQAQLALREAEKGRDAIRRQISGDEPVFVLEPFALDEESIVNPEIDARIGNLNEKLDNLRLNYTELHPDIVSTKRLIAQLEEQKKEEAKRNYSGNKDIGRNYSPMLQQLNVALADAEALVASMAARVEEYTARYERLKSMSTAIPQVEAEFTQLNRDYDVNKANYERLLERRVSARMSGELTSASGLLSFRIIDPPQVPEIPAGPNHRMFFSFVFLAALLAGIAVAFVISQIRPAFYSQNNLREVTGIPVLGSVPMIWTDQQKAKRKQRLFIFSFSILLLGLMYTMLLLYFRKIDRIVDMLPFYNLG</sequence>
<dbReference type="NCBIfam" id="TIGR03007">
    <property type="entry name" value="pepcterm_ChnLen"/>
    <property type="match status" value="1"/>
</dbReference>
<dbReference type="RefSeq" id="WP_090701647.1">
    <property type="nucleotide sequence ID" value="NZ_FOSP01000028.1"/>
</dbReference>
<keyword evidence="1" id="KW-0175">Coiled coil</keyword>
<evidence type="ECO:0000256" key="1">
    <source>
        <dbReference type="SAM" id="Coils"/>
    </source>
</evidence>
<dbReference type="GO" id="GO:0005886">
    <property type="term" value="C:plasma membrane"/>
    <property type="evidence" value="ECO:0007669"/>
    <property type="project" value="TreeGrafter"/>
</dbReference>
<keyword evidence="2" id="KW-0812">Transmembrane</keyword>
<keyword evidence="4" id="KW-1185">Reference proteome</keyword>
<feature type="transmembrane region" description="Helical" evidence="2">
    <location>
        <begin position="20"/>
        <end position="40"/>
    </location>
</feature>
<feature type="coiled-coil region" evidence="1">
    <location>
        <begin position="289"/>
        <end position="359"/>
    </location>
</feature>
<evidence type="ECO:0000313" key="4">
    <source>
        <dbReference type="Proteomes" id="UP000199533"/>
    </source>
</evidence>
<dbReference type="STRING" id="52441.SAMN05216302_10287"/>
<organism evidence="3 4">
    <name type="scientific">Nitrosomonas aestuarii</name>
    <dbReference type="NCBI Taxonomy" id="52441"/>
    <lineage>
        <taxon>Bacteria</taxon>
        <taxon>Pseudomonadati</taxon>
        <taxon>Pseudomonadota</taxon>
        <taxon>Betaproteobacteria</taxon>
        <taxon>Nitrosomonadales</taxon>
        <taxon>Nitrosomonadaceae</taxon>
        <taxon>Nitrosomonas</taxon>
    </lineage>
</organism>
<dbReference type="PANTHER" id="PTHR32309:SF13">
    <property type="entry name" value="FERRIC ENTEROBACTIN TRANSPORT PROTEIN FEPE"/>
    <property type="match status" value="1"/>
</dbReference>
<evidence type="ECO:0000313" key="3">
    <source>
        <dbReference type="EMBL" id="SFL04307.1"/>
    </source>
</evidence>
<dbReference type="InterPro" id="IPR050445">
    <property type="entry name" value="Bact_polysacc_biosynth/exp"/>
</dbReference>
<dbReference type="OrthoDB" id="9795292at2"/>
<gene>
    <name evidence="3" type="ORF">SAMN05216302_10287</name>
</gene>
<feature type="transmembrane region" description="Helical" evidence="2">
    <location>
        <begin position="489"/>
        <end position="510"/>
    </location>
</feature>
<dbReference type="GO" id="GO:0004713">
    <property type="term" value="F:protein tyrosine kinase activity"/>
    <property type="evidence" value="ECO:0007669"/>
    <property type="project" value="TreeGrafter"/>
</dbReference>
<dbReference type="PANTHER" id="PTHR32309">
    <property type="entry name" value="TYROSINE-PROTEIN KINASE"/>
    <property type="match status" value="1"/>
</dbReference>
<name>A0A1I4EIB4_9PROT</name>
<protein>
    <submittedName>
        <fullName evidence="3">Polysaccharide chain length determinant protein, PEP-CTERM locus subfamily</fullName>
    </submittedName>
</protein>
<accession>A0A1I4EIB4</accession>
<feature type="transmembrane region" description="Helical" evidence="2">
    <location>
        <begin position="428"/>
        <end position="448"/>
    </location>
</feature>
<dbReference type="AlphaFoldDB" id="A0A1I4EIB4"/>
<keyword evidence="2" id="KW-1133">Transmembrane helix</keyword>
<reference evidence="4" key="1">
    <citation type="submission" date="2016-10" db="EMBL/GenBank/DDBJ databases">
        <authorList>
            <person name="Varghese N."/>
            <person name="Submissions S."/>
        </authorList>
    </citation>
    <scope>NUCLEOTIDE SEQUENCE [LARGE SCALE GENOMIC DNA]</scope>
    <source>
        <strain evidence="4">Nm69</strain>
    </source>
</reference>